<dbReference type="InterPro" id="IPR050923">
    <property type="entry name" value="Cell_Proc_Reg/RNA_Proc"/>
</dbReference>
<gene>
    <name evidence="3" type="ORF">LOD99_7630</name>
</gene>
<dbReference type="InterPro" id="IPR000253">
    <property type="entry name" value="FHA_dom"/>
</dbReference>
<dbReference type="PANTHER" id="PTHR23308">
    <property type="entry name" value="NUCLEAR INHIBITOR OF PROTEIN PHOSPHATASE-1"/>
    <property type="match status" value="1"/>
</dbReference>
<evidence type="ECO:0000256" key="1">
    <source>
        <dbReference type="SAM" id="MobiDB-lite"/>
    </source>
</evidence>
<dbReference type="SUPFAM" id="SSF49879">
    <property type="entry name" value="SMAD/FHA domain"/>
    <property type="match status" value="1"/>
</dbReference>
<dbReference type="InterPro" id="IPR008984">
    <property type="entry name" value="SMAD_FHA_dom_sf"/>
</dbReference>
<comment type="caution">
    <text evidence="3">The sequence shown here is derived from an EMBL/GenBank/DDBJ whole genome shotgun (WGS) entry which is preliminary data.</text>
</comment>
<keyword evidence="4" id="KW-1185">Reference proteome</keyword>
<evidence type="ECO:0000259" key="2">
    <source>
        <dbReference type="PROSITE" id="PS50006"/>
    </source>
</evidence>
<proteinExistence type="predicted"/>
<evidence type="ECO:0000313" key="3">
    <source>
        <dbReference type="EMBL" id="KAI6650580.1"/>
    </source>
</evidence>
<dbReference type="Gene3D" id="2.60.200.20">
    <property type="match status" value="1"/>
</dbReference>
<dbReference type="Pfam" id="PF00498">
    <property type="entry name" value="FHA"/>
    <property type="match status" value="1"/>
</dbReference>
<reference evidence="3 4" key="1">
    <citation type="journal article" date="2023" name="BMC Biol.">
        <title>The compact genome of the sponge Oopsacas minuta (Hexactinellida) is lacking key metazoan core genes.</title>
        <authorList>
            <person name="Santini S."/>
            <person name="Schenkelaars Q."/>
            <person name="Jourda C."/>
            <person name="Duchesne M."/>
            <person name="Belahbib H."/>
            <person name="Rocher C."/>
            <person name="Selva M."/>
            <person name="Riesgo A."/>
            <person name="Vervoort M."/>
            <person name="Leys S.P."/>
            <person name="Kodjabachian L."/>
            <person name="Le Bivic A."/>
            <person name="Borchiellini C."/>
            <person name="Claverie J.M."/>
            <person name="Renard E."/>
        </authorList>
    </citation>
    <scope>NUCLEOTIDE SEQUENCE [LARGE SCALE GENOMIC DNA]</scope>
    <source>
        <strain evidence="3">SPO-2</strain>
    </source>
</reference>
<feature type="region of interest" description="Disordered" evidence="1">
    <location>
        <begin position="172"/>
        <end position="193"/>
    </location>
</feature>
<dbReference type="PROSITE" id="PS50006">
    <property type="entry name" value="FHA_DOMAIN"/>
    <property type="match status" value="1"/>
</dbReference>
<sequence>MNSIEPFVFDCPKWACKPPPSCGLYFDVIKNTASISKLLLDDKPYYLIGRHSKKCDFILDHASVSRFHSAVIYHKHLQRIFLMDLGSTHGTFIGSLRLEPHKPQVLPVDSTIYFGQSTRCYTLRERKPESSNLSNALVADDMSTLQENQVALADLTQYNTALNRSITVTNDNSAIQTPNPRKIGSKHITFSPNPEEIINPEDVDPSIGRFRNMVQSAFVPTPKKLCLEPSSLPNPLDSISAVQPFLFEHDNLIPQLYSSIDDPINAAENVNFASNFFSSAPVVNDPNLSENTIQISESSGKNVDPTSPIDLYPLGSPTKLYPRLSSHKKIYAKEIWPGKKSTNEKSNFLL</sequence>
<dbReference type="FunFam" id="2.60.200.20:FF:000019">
    <property type="entry name" value="Nuclear inhibitor of protein phosphatase"/>
    <property type="match status" value="1"/>
</dbReference>
<name>A0AAV7JNX1_9METZ</name>
<dbReference type="Proteomes" id="UP001165289">
    <property type="component" value="Unassembled WGS sequence"/>
</dbReference>
<dbReference type="SMART" id="SM00240">
    <property type="entry name" value="FHA"/>
    <property type="match status" value="1"/>
</dbReference>
<dbReference type="AlphaFoldDB" id="A0AAV7JNX1"/>
<dbReference type="EMBL" id="JAKMXF010000310">
    <property type="protein sequence ID" value="KAI6650580.1"/>
    <property type="molecule type" value="Genomic_DNA"/>
</dbReference>
<protein>
    <submittedName>
        <fullName evidence="3">Nuclear inhibitor of protein phosphatase 1</fullName>
    </submittedName>
</protein>
<feature type="domain" description="FHA" evidence="2">
    <location>
        <begin position="46"/>
        <end position="98"/>
    </location>
</feature>
<evidence type="ECO:0000313" key="4">
    <source>
        <dbReference type="Proteomes" id="UP001165289"/>
    </source>
</evidence>
<organism evidence="3 4">
    <name type="scientific">Oopsacas minuta</name>
    <dbReference type="NCBI Taxonomy" id="111878"/>
    <lineage>
        <taxon>Eukaryota</taxon>
        <taxon>Metazoa</taxon>
        <taxon>Porifera</taxon>
        <taxon>Hexactinellida</taxon>
        <taxon>Hexasterophora</taxon>
        <taxon>Lyssacinosida</taxon>
        <taxon>Leucopsacidae</taxon>
        <taxon>Oopsacas</taxon>
    </lineage>
</organism>
<dbReference type="CDD" id="cd22674">
    <property type="entry name" value="FHA_PPP1R8"/>
    <property type="match status" value="1"/>
</dbReference>
<accession>A0AAV7JNX1</accession>